<name>A0ACB0F753_RANTA</name>
<protein>
    <submittedName>
        <fullName evidence="1">Uncharacterized protein</fullName>
    </submittedName>
</protein>
<dbReference type="EMBL" id="OX596117">
    <property type="protein sequence ID" value="CAI9708724.1"/>
    <property type="molecule type" value="Genomic_DNA"/>
</dbReference>
<proteinExistence type="predicted"/>
<evidence type="ECO:0000313" key="2">
    <source>
        <dbReference type="Proteomes" id="UP001162501"/>
    </source>
</evidence>
<evidence type="ECO:0000313" key="1">
    <source>
        <dbReference type="EMBL" id="CAI9708724.1"/>
    </source>
</evidence>
<organism evidence="1 2">
    <name type="scientific">Rangifer tarandus platyrhynchus</name>
    <name type="common">Svalbard reindeer</name>
    <dbReference type="NCBI Taxonomy" id="3082113"/>
    <lineage>
        <taxon>Eukaryota</taxon>
        <taxon>Metazoa</taxon>
        <taxon>Chordata</taxon>
        <taxon>Craniata</taxon>
        <taxon>Vertebrata</taxon>
        <taxon>Euteleostomi</taxon>
        <taxon>Mammalia</taxon>
        <taxon>Eutheria</taxon>
        <taxon>Laurasiatheria</taxon>
        <taxon>Artiodactyla</taxon>
        <taxon>Ruminantia</taxon>
        <taxon>Pecora</taxon>
        <taxon>Cervidae</taxon>
        <taxon>Odocoileinae</taxon>
        <taxon>Rangifer</taxon>
    </lineage>
</organism>
<sequence length="576" mass="59816">MQGAGEASRSHGACQLPHTAVPGSRPCTAAAAGLREDGEPPPESGTGGSSGTSARPSPRTPLGPRHHVTTWRPGALGAGGRPRAHGWSSVNTGEGETGLRCSALRGAQNDLATFRASPLIVTLRISAEKDTDPASSLGAVPRADPATSSPLRCAPAYDTFSGPVSFDRLRPHSQAGKRLAPIGNNQAELQPPRDVRRGPVTTSVLRGSSARSPSAQGAAGRSEVPPALQPRLPALDPAAASCPPGVNGFTLGVFLCACGDPVVPPHTGLVEPVTDERGGCTRTRGAGRSAQAVPFTWSWGVPDVGMRADLNFAFMGQDRSRWTMCKKRDTEGSPLAVSSGICFQSDVRTAVCFSFLPPSPVLPVHVLLGGPWDHLGSFTPENWVPGSDSQRVYPPRPGNGMGTGSVKRRLENRLLRLGGPEDEWEAEPPPADPGNTQQLARAGRRLGFLSRWDPRKGAGVPPLSPVFSWPGAVSPLAPVGSSEGEPGAGEGGHVSTPGDAGPMPPASGPGNLARLLPARLFLGELQLSPSDLTGPQHPHPPLQEGQGRVAPTRCWAGLLAFHPSALGPPSRSVHTR</sequence>
<gene>
    <name evidence="1" type="ORF">MRATA1EN3_LOCUS19937</name>
</gene>
<accession>A0ACB0F753</accession>
<dbReference type="Proteomes" id="UP001162501">
    <property type="component" value="Chromosome 33"/>
</dbReference>
<reference evidence="1" key="1">
    <citation type="submission" date="2023-05" db="EMBL/GenBank/DDBJ databases">
        <authorList>
            <consortium name="ELIXIR-Norway"/>
        </authorList>
    </citation>
    <scope>NUCLEOTIDE SEQUENCE</scope>
</reference>